<keyword evidence="1" id="KW-0812">Transmembrane</keyword>
<sequence>MVFENLVILQEKDGVAMTRWCIDDSSLLSWSQTPETEASVLQGLVLLVVGLIFTAFLLILALKFLGELVT</sequence>
<feature type="transmembrane region" description="Helical" evidence="1">
    <location>
        <begin position="40"/>
        <end position="65"/>
    </location>
</feature>
<protein>
    <submittedName>
        <fullName evidence="2">Uncharacterized protein</fullName>
    </submittedName>
</protein>
<dbReference type="AlphaFoldDB" id="A0AAE1K956"/>
<organism evidence="2 3">
    <name type="scientific">Petrolisthes cinctipes</name>
    <name type="common">Flat porcelain crab</name>
    <dbReference type="NCBI Taxonomy" id="88211"/>
    <lineage>
        <taxon>Eukaryota</taxon>
        <taxon>Metazoa</taxon>
        <taxon>Ecdysozoa</taxon>
        <taxon>Arthropoda</taxon>
        <taxon>Crustacea</taxon>
        <taxon>Multicrustacea</taxon>
        <taxon>Malacostraca</taxon>
        <taxon>Eumalacostraca</taxon>
        <taxon>Eucarida</taxon>
        <taxon>Decapoda</taxon>
        <taxon>Pleocyemata</taxon>
        <taxon>Anomura</taxon>
        <taxon>Galatheoidea</taxon>
        <taxon>Porcellanidae</taxon>
        <taxon>Petrolisthes</taxon>
    </lineage>
</organism>
<keyword evidence="3" id="KW-1185">Reference proteome</keyword>
<keyword evidence="1" id="KW-1133">Transmembrane helix</keyword>
<name>A0AAE1K956_PETCI</name>
<dbReference type="Proteomes" id="UP001286313">
    <property type="component" value="Unassembled WGS sequence"/>
</dbReference>
<evidence type="ECO:0000256" key="1">
    <source>
        <dbReference type="SAM" id="Phobius"/>
    </source>
</evidence>
<reference evidence="2" key="1">
    <citation type="submission" date="2023-10" db="EMBL/GenBank/DDBJ databases">
        <title>Genome assemblies of two species of porcelain crab, Petrolisthes cinctipes and Petrolisthes manimaculis (Anomura: Porcellanidae).</title>
        <authorList>
            <person name="Angst P."/>
        </authorList>
    </citation>
    <scope>NUCLEOTIDE SEQUENCE</scope>
    <source>
        <strain evidence="2">PB745_01</strain>
        <tissue evidence="2">Gill</tissue>
    </source>
</reference>
<accession>A0AAE1K956</accession>
<keyword evidence="1" id="KW-0472">Membrane</keyword>
<dbReference type="EMBL" id="JAWQEG010003231">
    <property type="protein sequence ID" value="KAK3867322.1"/>
    <property type="molecule type" value="Genomic_DNA"/>
</dbReference>
<proteinExistence type="predicted"/>
<evidence type="ECO:0000313" key="3">
    <source>
        <dbReference type="Proteomes" id="UP001286313"/>
    </source>
</evidence>
<evidence type="ECO:0000313" key="2">
    <source>
        <dbReference type="EMBL" id="KAK3867322.1"/>
    </source>
</evidence>
<gene>
    <name evidence="2" type="ORF">Pcinc_027216</name>
</gene>
<comment type="caution">
    <text evidence="2">The sequence shown here is derived from an EMBL/GenBank/DDBJ whole genome shotgun (WGS) entry which is preliminary data.</text>
</comment>